<evidence type="ECO:0000313" key="7">
    <source>
        <dbReference type="Proteomes" id="UP000681035"/>
    </source>
</evidence>
<reference evidence="6" key="1">
    <citation type="submission" date="2020-09" db="EMBL/GenBank/DDBJ databases">
        <title>New species isolated from human feces.</title>
        <authorList>
            <person name="Kitahara M."/>
            <person name="Shigeno Y."/>
            <person name="Shime M."/>
            <person name="Matsumoto Y."/>
            <person name="Nakamura S."/>
            <person name="Motooka D."/>
            <person name="Fukuoka S."/>
            <person name="Nishikawa H."/>
            <person name="Benno Y."/>
        </authorList>
    </citation>
    <scope>NUCLEOTIDE SEQUENCE</scope>
    <source>
        <strain evidence="6">MM50</strain>
    </source>
</reference>
<keyword evidence="2" id="KW-0731">Sigma factor</keyword>
<dbReference type="InterPro" id="IPR013324">
    <property type="entry name" value="RNA_pol_sigma_r3/r4-like"/>
</dbReference>
<dbReference type="Gene3D" id="1.20.140.160">
    <property type="match status" value="1"/>
</dbReference>
<dbReference type="GO" id="GO:0016987">
    <property type="term" value="F:sigma factor activity"/>
    <property type="evidence" value="ECO:0007669"/>
    <property type="project" value="UniProtKB-KW"/>
</dbReference>
<proteinExistence type="predicted"/>
<dbReference type="GO" id="GO:0003677">
    <property type="term" value="F:DNA binding"/>
    <property type="evidence" value="ECO:0007669"/>
    <property type="project" value="UniProtKB-KW"/>
</dbReference>
<evidence type="ECO:0000313" key="6">
    <source>
        <dbReference type="EMBL" id="BCK81296.1"/>
    </source>
</evidence>
<sequence>MKKLNPKKVFIIADGSYREITPAEHEFRKEADAGYREKKFIGLHSMIMEVSEKEYIEFYRNKRRQKYLDEQRRDNGDVSYDALNSDEFNGEEILIAGLPDVCDTLVHQQLLDKLRKTVDALPEDEKALIVAHFYDEVPQTELAERYGVSQQAISKKIAKIRAKLKKLLEIKKFGCSPLTFSAEKVRGLSQ</sequence>
<organism evidence="6 7">
    <name type="scientific">Vescimonas coprocola</name>
    <dbReference type="NCBI Taxonomy" id="2714355"/>
    <lineage>
        <taxon>Bacteria</taxon>
        <taxon>Bacillati</taxon>
        <taxon>Bacillota</taxon>
        <taxon>Clostridia</taxon>
        <taxon>Eubacteriales</taxon>
        <taxon>Oscillospiraceae</taxon>
        <taxon>Vescimonas</taxon>
    </lineage>
</organism>
<feature type="domain" description="RNA polymerase sigma-70 region 4" evidence="5">
    <location>
        <begin position="119"/>
        <end position="166"/>
    </location>
</feature>
<keyword evidence="3" id="KW-0238">DNA-binding</keyword>
<name>A0A810Q6K0_9FIRM</name>
<protein>
    <recommendedName>
        <fullName evidence="5">RNA polymerase sigma-70 region 4 domain-containing protein</fullName>
    </recommendedName>
</protein>
<keyword evidence="7" id="KW-1185">Reference proteome</keyword>
<dbReference type="PANTHER" id="PTHR30385">
    <property type="entry name" value="SIGMA FACTOR F FLAGELLAR"/>
    <property type="match status" value="1"/>
</dbReference>
<dbReference type="RefSeq" id="WP_213542047.1">
    <property type="nucleotide sequence ID" value="NZ_AP023418.1"/>
</dbReference>
<keyword evidence="4" id="KW-0804">Transcription</keyword>
<evidence type="ECO:0000259" key="5">
    <source>
        <dbReference type="Pfam" id="PF04545"/>
    </source>
</evidence>
<dbReference type="KEGG" id="vcop:MM50RIKEN_10590"/>
<keyword evidence="1" id="KW-0805">Transcription regulation</keyword>
<dbReference type="InterPro" id="IPR014284">
    <property type="entry name" value="RNA_pol_sigma-70_dom"/>
</dbReference>
<dbReference type="Pfam" id="PF04545">
    <property type="entry name" value="Sigma70_r4"/>
    <property type="match status" value="1"/>
</dbReference>
<dbReference type="EMBL" id="AP023418">
    <property type="protein sequence ID" value="BCK81296.1"/>
    <property type="molecule type" value="Genomic_DNA"/>
</dbReference>
<dbReference type="InterPro" id="IPR007630">
    <property type="entry name" value="RNA_pol_sigma70_r4"/>
</dbReference>
<accession>A0A810Q6K0</accession>
<evidence type="ECO:0000256" key="4">
    <source>
        <dbReference type="ARBA" id="ARBA00023163"/>
    </source>
</evidence>
<gene>
    <name evidence="6" type="ORF">MM50RIKEN_10590</name>
</gene>
<dbReference type="Proteomes" id="UP000681035">
    <property type="component" value="Chromosome"/>
</dbReference>
<evidence type="ECO:0000256" key="1">
    <source>
        <dbReference type="ARBA" id="ARBA00023015"/>
    </source>
</evidence>
<dbReference type="SUPFAM" id="SSF88659">
    <property type="entry name" value="Sigma3 and sigma4 domains of RNA polymerase sigma factors"/>
    <property type="match status" value="1"/>
</dbReference>
<evidence type="ECO:0000256" key="2">
    <source>
        <dbReference type="ARBA" id="ARBA00023082"/>
    </source>
</evidence>
<dbReference type="AlphaFoldDB" id="A0A810Q6K0"/>
<dbReference type="NCBIfam" id="TIGR02937">
    <property type="entry name" value="sigma70-ECF"/>
    <property type="match status" value="1"/>
</dbReference>
<dbReference type="GO" id="GO:0006352">
    <property type="term" value="P:DNA-templated transcription initiation"/>
    <property type="evidence" value="ECO:0007669"/>
    <property type="project" value="InterPro"/>
</dbReference>
<evidence type="ECO:0000256" key="3">
    <source>
        <dbReference type="ARBA" id="ARBA00023125"/>
    </source>
</evidence>